<gene>
    <name evidence="1" type="ORF">MENTE1834_LOCUS22474</name>
</gene>
<dbReference type="Proteomes" id="UP001497535">
    <property type="component" value="Unassembled WGS sequence"/>
</dbReference>
<name>A0ACB0Z9P2_MELEN</name>
<keyword evidence="2" id="KW-1185">Reference proteome</keyword>
<comment type="caution">
    <text evidence="1">The sequence shown here is derived from an EMBL/GenBank/DDBJ whole genome shotgun (WGS) entry which is preliminary data.</text>
</comment>
<proteinExistence type="predicted"/>
<reference evidence="1" key="1">
    <citation type="submission" date="2023-11" db="EMBL/GenBank/DDBJ databases">
        <authorList>
            <person name="Poullet M."/>
        </authorList>
    </citation>
    <scope>NUCLEOTIDE SEQUENCE</scope>
    <source>
        <strain evidence="1">E1834</strain>
    </source>
</reference>
<dbReference type="EMBL" id="CAVMJV010000028">
    <property type="protein sequence ID" value="CAK5075654.1"/>
    <property type="molecule type" value="Genomic_DNA"/>
</dbReference>
<organism evidence="1 2">
    <name type="scientific">Meloidogyne enterolobii</name>
    <name type="common">Root-knot nematode worm</name>
    <name type="synonym">Meloidogyne mayaguensis</name>
    <dbReference type="NCBI Taxonomy" id="390850"/>
    <lineage>
        <taxon>Eukaryota</taxon>
        <taxon>Metazoa</taxon>
        <taxon>Ecdysozoa</taxon>
        <taxon>Nematoda</taxon>
        <taxon>Chromadorea</taxon>
        <taxon>Rhabditida</taxon>
        <taxon>Tylenchina</taxon>
        <taxon>Tylenchomorpha</taxon>
        <taxon>Tylenchoidea</taxon>
        <taxon>Meloidogynidae</taxon>
        <taxon>Meloidogyninae</taxon>
        <taxon>Meloidogyne</taxon>
    </lineage>
</organism>
<accession>A0ACB0Z9P2</accession>
<sequence>MLRIEGLIQRHLGGIYTFMRHTYTFYRGEYHSFYYRLRLKESPLHSAHSFTSSLNSDAPLANGPFGSV</sequence>
<evidence type="ECO:0000313" key="2">
    <source>
        <dbReference type="Proteomes" id="UP001497535"/>
    </source>
</evidence>
<protein>
    <submittedName>
        <fullName evidence="1">Uncharacterized protein</fullName>
    </submittedName>
</protein>
<evidence type="ECO:0000313" key="1">
    <source>
        <dbReference type="EMBL" id="CAK5075654.1"/>
    </source>
</evidence>